<keyword evidence="3" id="KW-0804">Transcription</keyword>
<dbReference type="InterPro" id="IPR011256">
    <property type="entry name" value="Reg_factor_effector_dom_sf"/>
</dbReference>
<protein>
    <submittedName>
        <fullName evidence="5">AraC family transcriptional regulator</fullName>
    </submittedName>
</protein>
<evidence type="ECO:0000313" key="5">
    <source>
        <dbReference type="EMBL" id="ANP42850.1"/>
    </source>
</evidence>
<reference evidence="5 6" key="1">
    <citation type="journal article" date="2016" name="ISME J.">
        <title>Global occurrence and heterogeneity of the Roseobacter-clade species Ruegeria mobilis.</title>
        <authorList>
            <person name="Sonnenschein E."/>
            <person name="Gram L."/>
        </authorList>
    </citation>
    <scope>NUCLEOTIDE SEQUENCE [LARGE SCALE GENOMIC DNA]</scope>
    <source>
        <strain evidence="5 6">F1926</strain>
        <plasmid evidence="5 6">unnamed1</plasmid>
    </source>
</reference>
<dbReference type="OrthoDB" id="9816011at2"/>
<dbReference type="InterPro" id="IPR018060">
    <property type="entry name" value="HTH_AraC"/>
</dbReference>
<evidence type="ECO:0000313" key="6">
    <source>
        <dbReference type="Proteomes" id="UP000013243"/>
    </source>
</evidence>
<sequence length="277" mass="30521">MAQSYEDRILRVLDYIHDNPAGDLSLDRLADVAAMSRFHWHRVFRALTGETCGQSVRRIRLHRAAVALANSDASIEDIAATVGYPNRYSFSRAFTTAYGHAPGAFRAKGQHLPPIALRDPKELSMYDVTLRTEPARRLVTVSHIGPYAEIGRAFEHFSALVNSRNLWPNLGTVMGVYMDAPGEVPEAELRSFAGAEYHDTDTPEGLEPFEIPGGKAAILTFKGPYAGLSAAYDSLFGGWLPQSGETPADEPCYEIYLNDPRSTAPEELLTEIVLPLK</sequence>
<keyword evidence="1" id="KW-0805">Transcription regulation</keyword>
<dbReference type="InterPro" id="IPR029442">
    <property type="entry name" value="GyrI-like"/>
</dbReference>
<dbReference type="KEGG" id="rmb:K529_018980"/>
<dbReference type="RefSeq" id="WP_005636088.1">
    <property type="nucleotide sequence ID" value="NZ_CP015231.1"/>
</dbReference>
<dbReference type="Gene3D" id="3.20.80.10">
    <property type="entry name" value="Regulatory factor, effector binding domain"/>
    <property type="match status" value="1"/>
</dbReference>
<dbReference type="Proteomes" id="UP000013243">
    <property type="component" value="Plasmid unnamed1"/>
</dbReference>
<dbReference type="PROSITE" id="PS00041">
    <property type="entry name" value="HTH_ARAC_FAMILY_1"/>
    <property type="match status" value="1"/>
</dbReference>
<dbReference type="PANTHER" id="PTHR40055">
    <property type="entry name" value="TRANSCRIPTIONAL REGULATOR YGIV-RELATED"/>
    <property type="match status" value="1"/>
</dbReference>
<gene>
    <name evidence="5" type="ORF">K529_018980</name>
</gene>
<evidence type="ECO:0000256" key="3">
    <source>
        <dbReference type="ARBA" id="ARBA00023163"/>
    </source>
</evidence>
<organism evidence="5 6">
    <name type="scientific">Tritonibacter mobilis F1926</name>
    <dbReference type="NCBI Taxonomy" id="1265309"/>
    <lineage>
        <taxon>Bacteria</taxon>
        <taxon>Pseudomonadati</taxon>
        <taxon>Pseudomonadota</taxon>
        <taxon>Alphaproteobacteria</taxon>
        <taxon>Rhodobacterales</taxon>
        <taxon>Paracoccaceae</taxon>
        <taxon>Tritonibacter</taxon>
    </lineage>
</organism>
<evidence type="ECO:0000259" key="4">
    <source>
        <dbReference type="PROSITE" id="PS01124"/>
    </source>
</evidence>
<dbReference type="PROSITE" id="PS01124">
    <property type="entry name" value="HTH_ARAC_FAMILY_2"/>
    <property type="match status" value="1"/>
</dbReference>
<dbReference type="SMART" id="SM00871">
    <property type="entry name" value="AraC_E_bind"/>
    <property type="match status" value="1"/>
</dbReference>
<keyword evidence="2" id="KW-0238">DNA-binding</keyword>
<dbReference type="AlphaFoldDB" id="A0A1B1A8I2"/>
<name>A0A1B1A8I2_9RHOB</name>
<accession>A0A1B1A8I2</accession>
<keyword evidence="5" id="KW-0614">Plasmid</keyword>
<evidence type="ECO:0000256" key="1">
    <source>
        <dbReference type="ARBA" id="ARBA00023015"/>
    </source>
</evidence>
<dbReference type="GO" id="GO:0043565">
    <property type="term" value="F:sequence-specific DNA binding"/>
    <property type="evidence" value="ECO:0007669"/>
    <property type="project" value="InterPro"/>
</dbReference>
<dbReference type="Gene3D" id="1.10.10.60">
    <property type="entry name" value="Homeodomain-like"/>
    <property type="match status" value="2"/>
</dbReference>
<dbReference type="SUPFAM" id="SSF46689">
    <property type="entry name" value="Homeodomain-like"/>
    <property type="match status" value="2"/>
</dbReference>
<dbReference type="InterPro" id="IPR009057">
    <property type="entry name" value="Homeodomain-like_sf"/>
</dbReference>
<dbReference type="SMART" id="SM00342">
    <property type="entry name" value="HTH_ARAC"/>
    <property type="match status" value="1"/>
</dbReference>
<dbReference type="InterPro" id="IPR018062">
    <property type="entry name" value="HTH_AraC-typ_CS"/>
</dbReference>
<dbReference type="GeneID" id="28251964"/>
<feature type="domain" description="HTH araC/xylS-type" evidence="4">
    <location>
        <begin position="10"/>
        <end position="108"/>
    </location>
</feature>
<evidence type="ECO:0000256" key="2">
    <source>
        <dbReference type="ARBA" id="ARBA00023125"/>
    </source>
</evidence>
<dbReference type="InterPro" id="IPR010499">
    <property type="entry name" value="AraC_E-bd"/>
</dbReference>
<proteinExistence type="predicted"/>
<dbReference type="Pfam" id="PF06445">
    <property type="entry name" value="GyrI-like"/>
    <property type="match status" value="1"/>
</dbReference>
<dbReference type="SUPFAM" id="SSF55136">
    <property type="entry name" value="Probable bacterial effector-binding domain"/>
    <property type="match status" value="1"/>
</dbReference>
<dbReference type="EMBL" id="CP015231">
    <property type="protein sequence ID" value="ANP42850.1"/>
    <property type="molecule type" value="Genomic_DNA"/>
</dbReference>
<dbReference type="PANTHER" id="PTHR40055:SF1">
    <property type="entry name" value="TRANSCRIPTIONAL REGULATOR YGIV-RELATED"/>
    <property type="match status" value="1"/>
</dbReference>
<dbReference type="InterPro" id="IPR050908">
    <property type="entry name" value="SmbC-like"/>
</dbReference>
<dbReference type="Pfam" id="PF12833">
    <property type="entry name" value="HTH_18"/>
    <property type="match status" value="1"/>
</dbReference>
<geneLocation type="plasmid" evidence="5 6">
    <name>unnamed1</name>
</geneLocation>
<dbReference type="GO" id="GO:0003700">
    <property type="term" value="F:DNA-binding transcription factor activity"/>
    <property type="evidence" value="ECO:0007669"/>
    <property type="project" value="InterPro"/>
</dbReference>